<comment type="caution">
    <text evidence="15">The sequence shown here is derived from an EMBL/GenBank/DDBJ whole genome shotgun (WGS) entry which is preliminary data.</text>
</comment>
<dbReference type="EC" id="2.7.1.21" evidence="13"/>
<reference evidence="15 16" key="1">
    <citation type="submission" date="2024-03" db="EMBL/GenBank/DDBJ databases">
        <title>Adaptation during the transition from Ophiocordyceps entomopathogen to insect associate is accompanied by gene loss and intensified selection.</title>
        <authorList>
            <person name="Ward C.M."/>
            <person name="Onetto C.A."/>
            <person name="Borneman A.R."/>
        </authorList>
    </citation>
    <scope>NUCLEOTIDE SEQUENCE [LARGE SCALE GENOMIC DNA]</scope>
    <source>
        <strain evidence="15">AWRI1</strain>
        <tissue evidence="15">Single Adult Female</tissue>
    </source>
</reference>
<dbReference type="GO" id="GO:0071897">
    <property type="term" value="P:DNA biosynthetic process"/>
    <property type="evidence" value="ECO:0007669"/>
    <property type="project" value="UniProtKB-KW"/>
</dbReference>
<evidence type="ECO:0000256" key="4">
    <source>
        <dbReference type="ARBA" id="ARBA00022723"/>
    </source>
</evidence>
<dbReference type="FunFam" id="3.40.50.300:FF:001270">
    <property type="entry name" value="Thymidine kinase"/>
    <property type="match status" value="1"/>
</dbReference>
<comment type="similarity">
    <text evidence="1 14">Belongs to the thymidine kinase family.</text>
</comment>
<dbReference type="Gene3D" id="3.30.60.20">
    <property type="match status" value="1"/>
</dbReference>
<protein>
    <recommendedName>
        <fullName evidence="13">Thymidine kinase</fullName>
        <ecNumber evidence="13">2.7.1.21</ecNumber>
    </recommendedName>
</protein>
<keyword evidence="3 13" id="KW-0808">Transferase</keyword>
<keyword evidence="4" id="KW-0479">Metal-binding</keyword>
<dbReference type="GO" id="GO:0005524">
    <property type="term" value="F:ATP binding"/>
    <property type="evidence" value="ECO:0007669"/>
    <property type="project" value="UniProtKB-KW"/>
</dbReference>
<gene>
    <name evidence="15" type="ORF">V9T40_009241</name>
</gene>
<evidence type="ECO:0000256" key="3">
    <source>
        <dbReference type="ARBA" id="ARBA00022679"/>
    </source>
</evidence>
<name>A0AAN9TMD0_9HEMI</name>
<keyword evidence="8 13" id="KW-0067">ATP-binding</keyword>
<keyword evidence="7" id="KW-0862">Zinc</keyword>
<organism evidence="15 16">
    <name type="scientific">Parthenolecanium corni</name>
    <dbReference type="NCBI Taxonomy" id="536013"/>
    <lineage>
        <taxon>Eukaryota</taxon>
        <taxon>Metazoa</taxon>
        <taxon>Ecdysozoa</taxon>
        <taxon>Arthropoda</taxon>
        <taxon>Hexapoda</taxon>
        <taxon>Insecta</taxon>
        <taxon>Pterygota</taxon>
        <taxon>Neoptera</taxon>
        <taxon>Paraneoptera</taxon>
        <taxon>Hemiptera</taxon>
        <taxon>Sternorrhyncha</taxon>
        <taxon>Coccoidea</taxon>
        <taxon>Coccidae</taxon>
        <taxon>Parthenolecanium</taxon>
    </lineage>
</organism>
<dbReference type="GO" id="GO:0046104">
    <property type="term" value="P:thymidine metabolic process"/>
    <property type="evidence" value="ECO:0007669"/>
    <property type="project" value="TreeGrafter"/>
</dbReference>
<dbReference type="PANTHER" id="PTHR11441">
    <property type="entry name" value="THYMIDINE KINASE"/>
    <property type="match status" value="1"/>
</dbReference>
<evidence type="ECO:0000256" key="7">
    <source>
        <dbReference type="ARBA" id="ARBA00022833"/>
    </source>
</evidence>
<evidence type="ECO:0000256" key="9">
    <source>
        <dbReference type="ARBA" id="ARBA00046642"/>
    </source>
</evidence>
<evidence type="ECO:0000256" key="6">
    <source>
        <dbReference type="ARBA" id="ARBA00022777"/>
    </source>
</evidence>
<dbReference type="InterPro" id="IPR001267">
    <property type="entry name" value="Thymidine_kinase"/>
</dbReference>
<dbReference type="AlphaFoldDB" id="A0AAN9TMD0"/>
<dbReference type="EMBL" id="JBBCAQ010000010">
    <property type="protein sequence ID" value="KAK7601800.1"/>
    <property type="molecule type" value="Genomic_DNA"/>
</dbReference>
<evidence type="ECO:0000313" key="15">
    <source>
        <dbReference type="EMBL" id="KAK7601800.1"/>
    </source>
</evidence>
<comment type="subunit">
    <text evidence="9">Homotetramer. Tetramerization from dimerization is induced by ATP and increases catalytic efficiency due to a high affinity for thymidine. Tetramerization is inhibited by phosphorylation at Ser-13. Interacts (via the KEN box) with FZR1.</text>
</comment>
<dbReference type="PROSITE" id="PS00603">
    <property type="entry name" value="TK_CELLULAR_TYPE"/>
    <property type="match status" value="1"/>
</dbReference>
<dbReference type="SUPFAM" id="SSF57716">
    <property type="entry name" value="Glucocorticoid receptor-like (DNA-binding domain)"/>
    <property type="match status" value="1"/>
</dbReference>
<evidence type="ECO:0000256" key="11">
    <source>
        <dbReference type="PIRSR" id="PIRSR035805-1"/>
    </source>
</evidence>
<dbReference type="Gene3D" id="3.40.50.300">
    <property type="entry name" value="P-loop containing nucleotide triphosphate hydrolases"/>
    <property type="match status" value="1"/>
</dbReference>
<evidence type="ECO:0000256" key="8">
    <source>
        <dbReference type="ARBA" id="ARBA00022840"/>
    </source>
</evidence>
<keyword evidence="2 13" id="KW-0237">DNA synthesis</keyword>
<dbReference type="PIRSF" id="PIRSF035805">
    <property type="entry name" value="TK_cell"/>
    <property type="match status" value="1"/>
</dbReference>
<dbReference type="PANTHER" id="PTHR11441:SF0">
    <property type="entry name" value="THYMIDINE KINASE, CYTOSOLIC"/>
    <property type="match status" value="1"/>
</dbReference>
<feature type="active site" description="Proton acceptor" evidence="11">
    <location>
        <position position="96"/>
    </location>
</feature>
<dbReference type="Pfam" id="PF00265">
    <property type="entry name" value="TK"/>
    <property type="match status" value="1"/>
</dbReference>
<feature type="binding site" evidence="12">
    <location>
        <position position="179"/>
    </location>
    <ligand>
        <name>substrate</name>
    </ligand>
</feature>
<comment type="catalytic activity">
    <reaction evidence="10">
        <text>thymidine + ATP = dTMP + ADP + H(+)</text>
        <dbReference type="Rhea" id="RHEA:19129"/>
        <dbReference type="ChEBI" id="CHEBI:15378"/>
        <dbReference type="ChEBI" id="CHEBI:17748"/>
        <dbReference type="ChEBI" id="CHEBI:30616"/>
        <dbReference type="ChEBI" id="CHEBI:63528"/>
        <dbReference type="ChEBI" id="CHEBI:456216"/>
        <dbReference type="EC" id="2.7.1.21"/>
    </reaction>
    <physiologicalReaction direction="left-to-right" evidence="10">
        <dbReference type="Rhea" id="RHEA:19130"/>
    </physiologicalReaction>
</comment>
<keyword evidence="16" id="KW-1185">Reference proteome</keyword>
<dbReference type="InterPro" id="IPR020633">
    <property type="entry name" value="Thymidine_kinase_CS"/>
</dbReference>
<evidence type="ECO:0000256" key="12">
    <source>
        <dbReference type="PIRSR" id="PIRSR035805-2"/>
    </source>
</evidence>
<evidence type="ECO:0000256" key="10">
    <source>
        <dbReference type="ARBA" id="ARBA00048113"/>
    </source>
</evidence>
<accession>A0AAN9TMD0</accession>
<proteinExistence type="inferred from homology"/>
<evidence type="ECO:0000256" key="14">
    <source>
        <dbReference type="RuleBase" id="RU004165"/>
    </source>
</evidence>
<keyword evidence="6 13" id="KW-0418">Kinase</keyword>
<evidence type="ECO:0000313" key="16">
    <source>
        <dbReference type="Proteomes" id="UP001367676"/>
    </source>
</evidence>
<dbReference type="InterPro" id="IPR027417">
    <property type="entry name" value="P-loop_NTPase"/>
</dbReference>
<dbReference type="GO" id="GO:0042802">
    <property type="term" value="F:identical protein binding"/>
    <property type="evidence" value="ECO:0007669"/>
    <property type="project" value="UniProtKB-ARBA"/>
</dbReference>
<evidence type="ECO:0000256" key="2">
    <source>
        <dbReference type="ARBA" id="ARBA00022634"/>
    </source>
</evidence>
<evidence type="ECO:0000256" key="5">
    <source>
        <dbReference type="ARBA" id="ARBA00022741"/>
    </source>
</evidence>
<dbReference type="GO" id="GO:0046872">
    <property type="term" value="F:metal ion binding"/>
    <property type="evidence" value="ECO:0007669"/>
    <property type="project" value="UniProtKB-KW"/>
</dbReference>
<keyword evidence="5 13" id="KW-0547">Nucleotide-binding</keyword>
<evidence type="ECO:0000256" key="1">
    <source>
        <dbReference type="ARBA" id="ARBA00007587"/>
    </source>
</evidence>
<dbReference type="SUPFAM" id="SSF52540">
    <property type="entry name" value="P-loop containing nucleoside triphosphate hydrolases"/>
    <property type="match status" value="1"/>
</dbReference>
<dbReference type="Proteomes" id="UP001367676">
    <property type="component" value="Unassembled WGS sequence"/>
</dbReference>
<dbReference type="FunFam" id="3.30.60.20:FF:000028">
    <property type="entry name" value="Thymidine kinase"/>
    <property type="match status" value="1"/>
</dbReference>
<evidence type="ECO:0000256" key="13">
    <source>
        <dbReference type="RuleBase" id="RU000544"/>
    </source>
</evidence>
<dbReference type="GO" id="GO:0004797">
    <property type="term" value="F:thymidine kinase activity"/>
    <property type="evidence" value="ECO:0007669"/>
    <property type="project" value="UniProtKB-EC"/>
</dbReference>
<sequence>MSYFYGNGVPLNTNRGQIQVIYGPMFSGKTTELIRRLKRYTFAQYRCLIIKYLKDTRYSEESIASHDGQSLPAASCTLLYQTKPMLDKFDVIGIDEGQFFPDIISFSEEMANKGKIVIVAALDGDFQRAEFGKILQLVPLSESVVKLNAVCMSCFNEASFTKRISNEQEVEIIGGTDKYMSVCRECHRLAKPMRNSPCKIEVPLMEMLSKPKFNVN</sequence>